<dbReference type="AlphaFoldDB" id="A0A6S6MPP7"/>
<name>A0A6S6MPP7_ENTFC</name>
<protein>
    <submittedName>
        <fullName evidence="1">Uncharacterized protein</fullName>
    </submittedName>
</protein>
<accession>A0A6S6MPP7</accession>
<geneLocation type="plasmid" evidence="1">
    <name>pIHVA-EV0426-12</name>
</geneLocation>
<organism evidence="1">
    <name type="scientific">Enterococcus faecium</name>
    <name type="common">Streptococcus faecium</name>
    <dbReference type="NCBI Taxonomy" id="1352"/>
    <lineage>
        <taxon>Bacteria</taxon>
        <taxon>Bacillati</taxon>
        <taxon>Bacillota</taxon>
        <taxon>Bacilli</taxon>
        <taxon>Lactobacillales</taxon>
        <taxon>Enterococcaceae</taxon>
        <taxon>Enterococcus</taxon>
    </lineage>
</organism>
<sequence>MWNNKLKTGLLLIVISCAMMVGMIIQREQSYFEVSANNVIERCHYGQHFWTGEVRENIDREYVQRIVWDAYSIKDYPKSLTSRLFYSEKDNQKLSNLMMKKVRKLAQNYLEEKEGNSPIDKN</sequence>
<evidence type="ECO:0000313" key="1">
    <source>
        <dbReference type="EMBL" id="BCH36212.1"/>
    </source>
</evidence>
<keyword evidence="1" id="KW-0614">Plasmid</keyword>
<dbReference type="RefSeq" id="WP_010729669.1">
    <property type="nucleotide sequence ID" value="NZ_AP022343.1"/>
</dbReference>
<reference evidence="1" key="1">
    <citation type="submission" date="2020-07" db="EMBL/GenBank/DDBJ databases">
        <title>Transmission dynamics of a linear vanA-plasmid during the 2017-2019 nosocomial multiclonal outbreaks of vancomycin-resistant enterococci.</title>
        <authorList>
            <person name="Fujiya Y."/>
            <person name="Harada T."/>
            <person name="Sugawara Y."/>
            <person name="Akeda Y."/>
            <person name="Yasuda M."/>
            <person name="Masumi A."/>
            <person name="Haryashi J."/>
            <person name="Tanimura N."/>
            <person name="Tsujimoto Y."/>
            <person name="Shibata W."/>
            <person name="Yamaguchi T."/>
            <person name="Kawahara R."/>
            <person name="Nishi I."/>
            <person name="Hamada S."/>
            <person name="Tomono K."/>
            <person name="Kakeya H."/>
        </authorList>
    </citation>
    <scope>NUCLEOTIDE SEQUENCE</scope>
    <source>
        <strain evidence="1">EV0426-12</strain>
        <plasmid evidence="1">pIHVA-EV0426-12</plasmid>
    </source>
</reference>
<proteinExistence type="predicted"/>
<dbReference type="EMBL" id="LC566215">
    <property type="protein sequence ID" value="BCH36212.1"/>
    <property type="molecule type" value="Genomic_DNA"/>
</dbReference>